<dbReference type="Proteomes" id="UP000779900">
    <property type="component" value="Unassembled WGS sequence"/>
</dbReference>
<evidence type="ECO:0000313" key="1">
    <source>
        <dbReference type="EMBL" id="MBM3332388.1"/>
    </source>
</evidence>
<evidence type="ECO:0000313" key="2">
    <source>
        <dbReference type="Proteomes" id="UP000779900"/>
    </source>
</evidence>
<dbReference type="PANTHER" id="PTHR10443:SF12">
    <property type="entry name" value="DIPEPTIDASE"/>
    <property type="match status" value="1"/>
</dbReference>
<proteinExistence type="predicted"/>
<sequence length="331" mass="35843">MQAAFTSGSDQQLLVDLHTDALYEHICGRKDITQRSDKGHLDLPRMKEGGVNGQVFAVWVSPTQLKPDEYCGFAIKGAEAFDRVCGRSADMVAPARNPDEFRQAVVSGRIAAVLAVEGGHALEGRLQNLDRLFEHGARALTVTWCNSNELGDSSSDESKPHNGLSPLGRQAVRRMNELGMIIDVSHSADRTVFDILDASLSPVIASHSGIRARRDFDRNLTDEQIRAISANGGVIGVVFLPYFLREPEERASIEDVLDTVDHICQLVGPDHAALGSDFDGFSGALPGLEDVTKMGAIGAGLRRRGFPEGDITKVLGRNFLRVWEAVAAKSG</sequence>
<reference evidence="1" key="1">
    <citation type="submission" date="2019-03" db="EMBL/GenBank/DDBJ databases">
        <title>Lake Tanganyika Metagenome-Assembled Genomes (MAGs).</title>
        <authorList>
            <person name="Tran P."/>
        </authorList>
    </citation>
    <scope>NUCLEOTIDE SEQUENCE</scope>
    <source>
        <strain evidence="1">K_DeepCast_150m_m2_040</strain>
    </source>
</reference>
<dbReference type="Gene3D" id="3.20.20.140">
    <property type="entry name" value="Metal-dependent hydrolases"/>
    <property type="match status" value="1"/>
</dbReference>
<dbReference type="PROSITE" id="PS51365">
    <property type="entry name" value="RENAL_DIPEPTIDASE_2"/>
    <property type="match status" value="1"/>
</dbReference>
<name>A0A937XFC4_UNCW3</name>
<dbReference type="InterPro" id="IPR032466">
    <property type="entry name" value="Metal_Hydrolase"/>
</dbReference>
<dbReference type="InterPro" id="IPR008257">
    <property type="entry name" value="Pept_M19"/>
</dbReference>
<dbReference type="PANTHER" id="PTHR10443">
    <property type="entry name" value="MICROSOMAL DIPEPTIDASE"/>
    <property type="match status" value="1"/>
</dbReference>
<dbReference type="EMBL" id="VGIR01000082">
    <property type="protein sequence ID" value="MBM3332388.1"/>
    <property type="molecule type" value="Genomic_DNA"/>
</dbReference>
<dbReference type="CDD" id="cd01301">
    <property type="entry name" value="rDP_like"/>
    <property type="match status" value="1"/>
</dbReference>
<protein>
    <submittedName>
        <fullName evidence="1">Membrane dipeptidase</fullName>
    </submittedName>
</protein>
<dbReference type="SUPFAM" id="SSF51556">
    <property type="entry name" value="Metallo-dependent hydrolases"/>
    <property type="match status" value="1"/>
</dbReference>
<dbReference type="GO" id="GO:0006508">
    <property type="term" value="P:proteolysis"/>
    <property type="evidence" value="ECO:0007669"/>
    <property type="project" value="InterPro"/>
</dbReference>
<gene>
    <name evidence="1" type="ORF">FJY68_11170</name>
</gene>
<comment type="caution">
    <text evidence="1">The sequence shown here is derived from an EMBL/GenBank/DDBJ whole genome shotgun (WGS) entry which is preliminary data.</text>
</comment>
<dbReference type="GO" id="GO:0070573">
    <property type="term" value="F:metallodipeptidase activity"/>
    <property type="evidence" value="ECO:0007669"/>
    <property type="project" value="InterPro"/>
</dbReference>
<dbReference type="AlphaFoldDB" id="A0A937XFC4"/>
<accession>A0A937XFC4</accession>
<organism evidence="1 2">
    <name type="scientific">candidate division WOR-3 bacterium</name>
    <dbReference type="NCBI Taxonomy" id="2052148"/>
    <lineage>
        <taxon>Bacteria</taxon>
        <taxon>Bacteria division WOR-3</taxon>
    </lineage>
</organism>
<dbReference type="Pfam" id="PF01244">
    <property type="entry name" value="Peptidase_M19"/>
    <property type="match status" value="1"/>
</dbReference>